<keyword evidence="3" id="KW-1185">Reference proteome</keyword>
<feature type="domain" description="DUF7164" evidence="1">
    <location>
        <begin position="1"/>
        <end position="164"/>
    </location>
</feature>
<dbReference type="AlphaFoldDB" id="A0A814P1D7"/>
<dbReference type="Proteomes" id="UP000663879">
    <property type="component" value="Unassembled WGS sequence"/>
</dbReference>
<dbReference type="OrthoDB" id="10049831at2759"/>
<evidence type="ECO:0000259" key="1">
    <source>
        <dbReference type="Pfam" id="PF23741"/>
    </source>
</evidence>
<name>A0A814P1D7_9BILA</name>
<reference evidence="2" key="1">
    <citation type="submission" date="2021-02" db="EMBL/GenBank/DDBJ databases">
        <authorList>
            <person name="Nowell W R."/>
        </authorList>
    </citation>
    <scope>NUCLEOTIDE SEQUENCE</scope>
    <source>
        <strain evidence="2">Ploen Becks lab</strain>
    </source>
</reference>
<accession>A0A814P1D7</accession>
<comment type="caution">
    <text evidence="2">The sequence shown here is derived from an EMBL/GenBank/DDBJ whole genome shotgun (WGS) entry which is preliminary data.</text>
</comment>
<evidence type="ECO:0000313" key="3">
    <source>
        <dbReference type="Proteomes" id="UP000663879"/>
    </source>
</evidence>
<dbReference type="EMBL" id="CAJNOC010007508">
    <property type="protein sequence ID" value="CAF1100224.1"/>
    <property type="molecule type" value="Genomic_DNA"/>
</dbReference>
<dbReference type="Pfam" id="PF23741">
    <property type="entry name" value="DUF7164"/>
    <property type="match status" value="1"/>
</dbReference>
<sequence>KIADNFGFSFASSRNLGSTWYSTPDQIRFVSYLTLFGMSYLSIEEFSHYERFLGNLLWPDWHFESLSFYGQNIIMNHLIKTKQLNIINLKDYLDFPSDSKTNIDEIIQIHVGDEKDVFSKFQFKEGKYDNFTTNVEYPENVKNYSLRMALESKRMSYEELNKLFLIISERKE</sequence>
<protein>
    <recommendedName>
        <fullName evidence="1">DUF7164 domain-containing protein</fullName>
    </recommendedName>
</protein>
<dbReference type="InterPro" id="IPR055588">
    <property type="entry name" value="DUF7164"/>
</dbReference>
<evidence type="ECO:0000313" key="2">
    <source>
        <dbReference type="EMBL" id="CAF1100224.1"/>
    </source>
</evidence>
<organism evidence="2 3">
    <name type="scientific">Brachionus calyciflorus</name>
    <dbReference type="NCBI Taxonomy" id="104777"/>
    <lineage>
        <taxon>Eukaryota</taxon>
        <taxon>Metazoa</taxon>
        <taxon>Spiralia</taxon>
        <taxon>Gnathifera</taxon>
        <taxon>Rotifera</taxon>
        <taxon>Eurotatoria</taxon>
        <taxon>Monogononta</taxon>
        <taxon>Pseudotrocha</taxon>
        <taxon>Ploima</taxon>
        <taxon>Brachionidae</taxon>
        <taxon>Brachionus</taxon>
    </lineage>
</organism>
<gene>
    <name evidence="2" type="ORF">OXX778_LOCUS21112</name>
</gene>
<proteinExistence type="predicted"/>
<feature type="non-terminal residue" evidence="2">
    <location>
        <position position="1"/>
    </location>
</feature>